<dbReference type="Proteomes" id="UP000292052">
    <property type="component" value="Unassembled WGS sequence"/>
</dbReference>
<name>A0A482VM04_ASBVE</name>
<dbReference type="AlphaFoldDB" id="A0A482VM04"/>
<accession>A0A482VM04</accession>
<sequence length="73" mass="8214">MFKILIICGEALLHTESVNLMIFNVDPEHQIHVFQKKKNVMDTLIVGPEKTSRDVPESLVGLINLDVLTDNVV</sequence>
<evidence type="ECO:0000313" key="1">
    <source>
        <dbReference type="EMBL" id="RZC33912.1"/>
    </source>
</evidence>
<gene>
    <name evidence="1" type="ORF">BDFB_001164</name>
</gene>
<dbReference type="EMBL" id="QDEB01084599">
    <property type="protein sequence ID" value="RZC33912.1"/>
    <property type="molecule type" value="Genomic_DNA"/>
</dbReference>
<proteinExistence type="predicted"/>
<keyword evidence="2" id="KW-1185">Reference proteome</keyword>
<evidence type="ECO:0000313" key="2">
    <source>
        <dbReference type="Proteomes" id="UP000292052"/>
    </source>
</evidence>
<comment type="caution">
    <text evidence="1">The sequence shown here is derived from an EMBL/GenBank/DDBJ whole genome shotgun (WGS) entry which is preliminary data.</text>
</comment>
<protein>
    <submittedName>
        <fullName evidence="1">Uncharacterized protein</fullName>
    </submittedName>
</protein>
<reference evidence="1 2" key="1">
    <citation type="submission" date="2017-03" db="EMBL/GenBank/DDBJ databases">
        <title>Genome of the blue death feigning beetle - Asbolus verrucosus.</title>
        <authorList>
            <person name="Rider S.D."/>
        </authorList>
    </citation>
    <scope>NUCLEOTIDE SEQUENCE [LARGE SCALE GENOMIC DNA]</scope>
    <source>
        <strain evidence="1">Butters</strain>
        <tissue evidence="1">Head and leg muscle</tissue>
    </source>
</reference>
<organism evidence="1 2">
    <name type="scientific">Asbolus verrucosus</name>
    <name type="common">Desert ironclad beetle</name>
    <dbReference type="NCBI Taxonomy" id="1661398"/>
    <lineage>
        <taxon>Eukaryota</taxon>
        <taxon>Metazoa</taxon>
        <taxon>Ecdysozoa</taxon>
        <taxon>Arthropoda</taxon>
        <taxon>Hexapoda</taxon>
        <taxon>Insecta</taxon>
        <taxon>Pterygota</taxon>
        <taxon>Neoptera</taxon>
        <taxon>Endopterygota</taxon>
        <taxon>Coleoptera</taxon>
        <taxon>Polyphaga</taxon>
        <taxon>Cucujiformia</taxon>
        <taxon>Tenebrionidae</taxon>
        <taxon>Pimeliinae</taxon>
        <taxon>Asbolus</taxon>
    </lineage>
</organism>